<dbReference type="Pfam" id="PF00009">
    <property type="entry name" value="GTP_EFTU"/>
    <property type="match status" value="1"/>
</dbReference>
<reference evidence="10" key="1">
    <citation type="submission" date="2015-10" db="EMBL/GenBank/DDBJ databases">
        <authorList>
            <person name="Gilbert D.G."/>
        </authorList>
    </citation>
    <scope>NUCLEOTIDE SEQUENCE</scope>
</reference>
<proteinExistence type="predicted"/>
<dbReference type="InterPro" id="IPR005225">
    <property type="entry name" value="Small_GTP-bd"/>
</dbReference>
<comment type="subcellular location">
    <subcellularLocation>
        <location evidence="1">Cytoplasm</location>
    </subcellularLocation>
</comment>
<dbReference type="InterPro" id="IPR009000">
    <property type="entry name" value="Transl_B-barrel_sf"/>
</dbReference>
<dbReference type="GO" id="GO:0001514">
    <property type="term" value="P:selenocysteine incorporation"/>
    <property type="evidence" value="ECO:0007669"/>
    <property type="project" value="InterPro"/>
</dbReference>
<dbReference type="SUPFAM" id="SSF50465">
    <property type="entry name" value="EF-Tu/eEF-1alpha/eIF2-gamma C-terminal domain"/>
    <property type="match status" value="1"/>
</dbReference>
<dbReference type="Pfam" id="PF09107">
    <property type="entry name" value="WHD_3rd_SelB"/>
    <property type="match status" value="1"/>
</dbReference>
<dbReference type="InterPro" id="IPR004161">
    <property type="entry name" value="EFTu-like_2"/>
</dbReference>
<dbReference type="SUPFAM" id="SSF50447">
    <property type="entry name" value="Translation proteins"/>
    <property type="match status" value="1"/>
</dbReference>
<dbReference type="GO" id="GO:0005525">
    <property type="term" value="F:GTP binding"/>
    <property type="evidence" value="ECO:0007669"/>
    <property type="project" value="UniProtKB-KW"/>
</dbReference>
<keyword evidence="10" id="KW-0251">Elongation factor</keyword>
<accession>A0A160VFI7</accession>
<evidence type="ECO:0000256" key="7">
    <source>
        <dbReference type="ARBA" id="ARBA00025526"/>
    </source>
</evidence>
<dbReference type="InterPro" id="IPR036388">
    <property type="entry name" value="WH-like_DNA-bd_sf"/>
</dbReference>
<dbReference type="Gene3D" id="1.10.10.2770">
    <property type="match status" value="1"/>
</dbReference>
<keyword evidence="3" id="KW-0963">Cytoplasm</keyword>
<dbReference type="Pfam" id="PF25461">
    <property type="entry name" value="Beta-barrel_SelB"/>
    <property type="match status" value="1"/>
</dbReference>
<dbReference type="EMBL" id="FAXC01000217">
    <property type="protein sequence ID" value="CUV09315.1"/>
    <property type="molecule type" value="Genomic_DNA"/>
</dbReference>
<evidence type="ECO:0000256" key="4">
    <source>
        <dbReference type="ARBA" id="ARBA00022741"/>
    </source>
</evidence>
<dbReference type="NCBIfam" id="TIGR00475">
    <property type="entry name" value="selB"/>
    <property type="match status" value="1"/>
</dbReference>
<dbReference type="GO" id="GO:0003746">
    <property type="term" value="F:translation elongation factor activity"/>
    <property type="evidence" value="ECO:0007669"/>
    <property type="project" value="UniProtKB-KW"/>
</dbReference>
<dbReference type="GO" id="GO:0003723">
    <property type="term" value="F:RNA binding"/>
    <property type="evidence" value="ECO:0007669"/>
    <property type="project" value="InterPro"/>
</dbReference>
<dbReference type="InterPro" id="IPR027417">
    <property type="entry name" value="P-loop_NTPase"/>
</dbReference>
<dbReference type="PANTHER" id="PTHR43721:SF22">
    <property type="entry name" value="ELONGATION FACTOR TU, MITOCHONDRIAL"/>
    <property type="match status" value="1"/>
</dbReference>
<dbReference type="SUPFAM" id="SSF52540">
    <property type="entry name" value="P-loop containing nucleoside triphosphate hydrolases"/>
    <property type="match status" value="1"/>
</dbReference>
<dbReference type="NCBIfam" id="TIGR00231">
    <property type="entry name" value="small_GTP"/>
    <property type="match status" value="1"/>
</dbReference>
<evidence type="ECO:0000313" key="10">
    <source>
        <dbReference type="EMBL" id="CUV09315.1"/>
    </source>
</evidence>
<evidence type="ECO:0000256" key="8">
    <source>
        <dbReference type="ARBA" id="ARBA00031615"/>
    </source>
</evidence>
<evidence type="ECO:0000256" key="3">
    <source>
        <dbReference type="ARBA" id="ARBA00022490"/>
    </source>
</evidence>
<dbReference type="PANTHER" id="PTHR43721">
    <property type="entry name" value="ELONGATION FACTOR TU-RELATED"/>
    <property type="match status" value="1"/>
</dbReference>
<dbReference type="InterPro" id="IPR036390">
    <property type="entry name" value="WH_DNA-bd_sf"/>
</dbReference>
<keyword evidence="4" id="KW-0547">Nucleotide-binding</keyword>
<dbReference type="GO" id="GO:0005737">
    <property type="term" value="C:cytoplasm"/>
    <property type="evidence" value="ECO:0007669"/>
    <property type="project" value="UniProtKB-SubCell"/>
</dbReference>
<dbReference type="InterPro" id="IPR057335">
    <property type="entry name" value="Beta-barrel_SelB"/>
</dbReference>
<dbReference type="InterPro" id="IPR004535">
    <property type="entry name" value="Transl_elong_SelB"/>
</dbReference>
<evidence type="ECO:0000256" key="1">
    <source>
        <dbReference type="ARBA" id="ARBA00004496"/>
    </source>
</evidence>
<organism evidence="10">
    <name type="scientific">hydrothermal vent metagenome</name>
    <dbReference type="NCBI Taxonomy" id="652676"/>
    <lineage>
        <taxon>unclassified sequences</taxon>
        <taxon>metagenomes</taxon>
        <taxon>ecological metagenomes</taxon>
    </lineage>
</organism>
<name>A0A160VFI7_9ZZZZ</name>
<keyword evidence="6" id="KW-0342">GTP-binding</keyword>
<dbReference type="AlphaFoldDB" id="A0A160VFI7"/>
<dbReference type="Gene3D" id="2.40.30.10">
    <property type="entry name" value="Translation factors"/>
    <property type="match status" value="1"/>
</dbReference>
<evidence type="ECO:0000256" key="6">
    <source>
        <dbReference type="ARBA" id="ARBA00023134"/>
    </source>
</evidence>
<feature type="domain" description="Tr-type G" evidence="9">
    <location>
        <begin position="1"/>
        <end position="169"/>
    </location>
</feature>
<evidence type="ECO:0000259" key="9">
    <source>
        <dbReference type="PROSITE" id="PS51722"/>
    </source>
</evidence>
<dbReference type="Gene3D" id="1.10.10.10">
    <property type="entry name" value="Winged helix-like DNA-binding domain superfamily/Winged helix DNA-binding domain"/>
    <property type="match status" value="1"/>
</dbReference>
<evidence type="ECO:0000256" key="5">
    <source>
        <dbReference type="ARBA" id="ARBA00022917"/>
    </source>
</evidence>
<dbReference type="InterPro" id="IPR000795">
    <property type="entry name" value="T_Tr_GTP-bd_dom"/>
</dbReference>
<protein>
    <recommendedName>
        <fullName evidence="2">Selenocysteine-specific elongation factor</fullName>
    </recommendedName>
    <alternativeName>
        <fullName evidence="8">SelB translation factor</fullName>
    </alternativeName>
</protein>
<keyword evidence="5" id="KW-0648">Protein biosynthesis</keyword>
<dbReference type="InterPro" id="IPR009001">
    <property type="entry name" value="Transl_elong_EF1A/Init_IF2_C"/>
</dbReference>
<dbReference type="InterPro" id="IPR050055">
    <property type="entry name" value="EF-Tu_GTPase"/>
</dbReference>
<dbReference type="Pfam" id="PF03144">
    <property type="entry name" value="GTP_EFTU_D2"/>
    <property type="match status" value="1"/>
</dbReference>
<dbReference type="CDD" id="cd15491">
    <property type="entry name" value="selB_III"/>
    <property type="match status" value="1"/>
</dbReference>
<dbReference type="InterPro" id="IPR015191">
    <property type="entry name" value="SelB_WHD4"/>
</dbReference>
<sequence>MAHVVIGTAGHIDHGKTALVKALTGTDTDRLAEEQARGMTIDLGFAFLNDNVTIIDVPGHEKFIRNMVAGVSTIHMAMLVVAADDGIMPQTREHLQILKLLNIPQCVVAITKTDLAEDEEWLDLVELDIRELTDGIFKSVDVIRTSVNTGVGIAELKNLLEQKAVTIQQSTDRGFFRLQVDRVFSMAGFGTVTTGTVISGDLKKGSTVDVLPGNIKAKVRGIQSHGLDVQSVQQGDRAAVNLSGVDKEKVFRGSELALPGKLKSIKKFTAHIQLASEMKKELKHHQRVRVHLGTAEVLARVHLSGKKKLPAGSKANVNLDLEKSTVAASGDRFVLRTYSPMTTIGGGTVLTTFIPKGVKVSSWVSALEVDPVQRFRQLVDSLSTQPHTISAWALLNQCTDEKVHKWITKLDLLTTEKGIVFTHKMLDESKKIIVSTLNTFHQRKPLRRSMGVDILQQESRLSTIWLEEVVAMMKKEGIVKFVESGLALTSHKVELVGGTAELSRKMENNLTEVGLTPVTTAELSQKFNENDKRVLEVLHVLKGDKKVSEIENGTWMHNENIAKLRQALINHFNQNNEMGVTDFKNITALTRKFAIPMLEYCDKQGWTDRSGNQRSKGDNL</sequence>
<dbReference type="GO" id="GO:0003924">
    <property type="term" value="F:GTPase activity"/>
    <property type="evidence" value="ECO:0007669"/>
    <property type="project" value="InterPro"/>
</dbReference>
<dbReference type="PROSITE" id="PS51722">
    <property type="entry name" value="G_TR_2"/>
    <property type="match status" value="1"/>
</dbReference>
<dbReference type="Gene3D" id="3.40.50.300">
    <property type="entry name" value="P-loop containing nucleotide triphosphate hydrolases"/>
    <property type="match status" value="1"/>
</dbReference>
<dbReference type="SUPFAM" id="SSF46785">
    <property type="entry name" value="Winged helix' DNA-binding domain"/>
    <property type="match status" value="1"/>
</dbReference>
<evidence type="ECO:0000256" key="2">
    <source>
        <dbReference type="ARBA" id="ARBA00015953"/>
    </source>
</evidence>
<comment type="function">
    <text evidence="7">Translation factor necessary for the incorporation of selenocysteine into proteins. It probably replaces EF-Tu for the insertion of selenocysteine directed by the UGA codon. SelB binds GTP and GDP.</text>
</comment>
<gene>
    <name evidence="10" type="ORF">MGWOODY_Mmi267</name>
</gene>
<dbReference type="CDD" id="cd04171">
    <property type="entry name" value="SelB"/>
    <property type="match status" value="1"/>
</dbReference>